<dbReference type="InterPro" id="IPR001926">
    <property type="entry name" value="TrpB-like_PALP"/>
</dbReference>
<dbReference type="GO" id="GO:0003941">
    <property type="term" value="F:L-serine ammonia-lyase activity"/>
    <property type="evidence" value="ECO:0007669"/>
    <property type="project" value="TreeGrafter"/>
</dbReference>
<comment type="cofactor">
    <cofactor evidence="1">
        <name>pyridoxal 5'-phosphate</name>
        <dbReference type="ChEBI" id="CHEBI:597326"/>
    </cofactor>
</comment>
<dbReference type="OrthoDB" id="9811476at2"/>
<dbReference type="Proteomes" id="UP000033616">
    <property type="component" value="Unassembled WGS sequence"/>
</dbReference>
<dbReference type="NCBIfam" id="NF005147">
    <property type="entry name" value="PRK06608.1"/>
    <property type="match status" value="1"/>
</dbReference>
<dbReference type="SUPFAM" id="SSF53686">
    <property type="entry name" value="Tryptophan synthase beta subunit-like PLP-dependent enzymes"/>
    <property type="match status" value="1"/>
</dbReference>
<proteinExistence type="predicted"/>
<dbReference type="PATRIC" id="fig|1359168.3.peg.74"/>
<feature type="domain" description="Tryptophan synthase beta chain-like PALP" evidence="4">
    <location>
        <begin position="12"/>
        <end position="301"/>
    </location>
</feature>
<dbReference type="STRING" id="1359168.OCHUTO_0073"/>
<keyword evidence="2" id="KW-0663">Pyridoxal phosphate</keyword>
<dbReference type="GO" id="GO:0006565">
    <property type="term" value="P:L-serine catabolic process"/>
    <property type="evidence" value="ECO:0007669"/>
    <property type="project" value="TreeGrafter"/>
</dbReference>
<protein>
    <submittedName>
        <fullName evidence="5">Pyridoxal-phosphate dependent enzyme family protein</fullName>
    </submittedName>
</protein>
<keyword evidence="3" id="KW-0456">Lyase</keyword>
<dbReference type="Gene3D" id="3.40.50.1100">
    <property type="match status" value="2"/>
</dbReference>
<dbReference type="GO" id="GO:0004794">
    <property type="term" value="F:threonine deaminase activity"/>
    <property type="evidence" value="ECO:0007669"/>
    <property type="project" value="TreeGrafter"/>
</dbReference>
<dbReference type="PANTHER" id="PTHR48078:SF19">
    <property type="entry name" value="ACT DOMAIN-CONTAINING PROTEIN"/>
    <property type="match status" value="1"/>
</dbReference>
<dbReference type="GO" id="GO:0009097">
    <property type="term" value="P:isoleucine biosynthetic process"/>
    <property type="evidence" value="ECO:0007669"/>
    <property type="project" value="TreeGrafter"/>
</dbReference>
<dbReference type="InterPro" id="IPR000634">
    <property type="entry name" value="Ser/Thr_deHydtase_PyrdxlP-BS"/>
</dbReference>
<reference evidence="5 6" key="1">
    <citation type="submission" date="2015-02" db="EMBL/GenBank/DDBJ databases">
        <title>Genome Sequencing of Rickettsiales.</title>
        <authorList>
            <person name="Daugherty S.C."/>
            <person name="Su Q."/>
            <person name="Abolude K."/>
            <person name="Beier-Sexton M."/>
            <person name="Carlyon J.A."/>
            <person name="Carter R."/>
            <person name="Day N.P."/>
            <person name="Dumler S.J."/>
            <person name="Dyachenko V."/>
            <person name="Godinez A."/>
            <person name="Kurtti T.J."/>
            <person name="Lichay M."/>
            <person name="Mullins K.E."/>
            <person name="Ott S."/>
            <person name="Pappas-Brown V."/>
            <person name="Paris D.H."/>
            <person name="Patel P."/>
            <person name="Richards A.L."/>
            <person name="Sadzewicz L."/>
            <person name="Sears K."/>
            <person name="Seidman D."/>
            <person name="Sengamalay N."/>
            <person name="Stenos J."/>
            <person name="Tallon L.J."/>
            <person name="Vincent G."/>
            <person name="Fraser C.M."/>
            <person name="Munderloh U."/>
            <person name="Dunning-Hotopp J.C."/>
        </authorList>
    </citation>
    <scope>NUCLEOTIDE SEQUENCE [LARGE SCALE GENOMIC DNA]</scope>
    <source>
        <strain evidence="5 6">Fuller</strain>
    </source>
</reference>
<dbReference type="Pfam" id="PF00291">
    <property type="entry name" value="PALP"/>
    <property type="match status" value="1"/>
</dbReference>
<keyword evidence="6" id="KW-1185">Reference proteome</keyword>
<gene>
    <name evidence="5" type="ORF">OCHUTO_0073</name>
</gene>
<evidence type="ECO:0000256" key="1">
    <source>
        <dbReference type="ARBA" id="ARBA00001933"/>
    </source>
</evidence>
<evidence type="ECO:0000313" key="5">
    <source>
        <dbReference type="EMBL" id="KJV57535.1"/>
    </source>
</evidence>
<accession>A0A0F3MP59</accession>
<sequence>MLSITKAYNRIKPYIYQTPILYSDYLNKILGHEIYFKVESLQKSGSFKIRGVLNHLLILQEKQLLPMNIATYTTGNHGIAVALVAKLLNLNKVKIYSNCISKTKLNMAKYFGATVILTKKRIEAEQLAKFEKNNGFYYLHPSDSDSIIAGAGTVYYEALQQLPFVPNAVFASCGGGGLLSGTYIAKIRTYPSVQIIGSEPLHANDAFTSLCQNSIFTLPKSPNTLADGLSALNISERTFQYIKELDDMVLVSEQAIYYWTTWITSLLKVTCEPSSAINMAAVCNWLLRQNTAKKVLVIISGGNIDQTGYSKLIQDESIQQIPQIQKCSEGTISFKHS</sequence>
<evidence type="ECO:0000313" key="6">
    <source>
        <dbReference type="Proteomes" id="UP000033616"/>
    </source>
</evidence>
<dbReference type="PROSITE" id="PS00165">
    <property type="entry name" value="DEHYDRATASE_SER_THR"/>
    <property type="match status" value="1"/>
</dbReference>
<dbReference type="InterPro" id="IPR050147">
    <property type="entry name" value="Ser/Thr_Dehydratase"/>
</dbReference>
<dbReference type="InterPro" id="IPR036052">
    <property type="entry name" value="TrpB-like_PALP_sf"/>
</dbReference>
<dbReference type="RefSeq" id="WP_045796896.1">
    <property type="nucleotide sequence ID" value="NZ_LANP01000001.1"/>
</dbReference>
<dbReference type="EMBL" id="LANP01000001">
    <property type="protein sequence ID" value="KJV57535.1"/>
    <property type="molecule type" value="Genomic_DNA"/>
</dbReference>
<evidence type="ECO:0000256" key="3">
    <source>
        <dbReference type="ARBA" id="ARBA00023239"/>
    </source>
</evidence>
<evidence type="ECO:0000259" key="4">
    <source>
        <dbReference type="Pfam" id="PF00291"/>
    </source>
</evidence>
<evidence type="ECO:0000256" key="2">
    <source>
        <dbReference type="ARBA" id="ARBA00022898"/>
    </source>
</evidence>
<dbReference type="GO" id="GO:0006567">
    <property type="term" value="P:L-threonine catabolic process"/>
    <property type="evidence" value="ECO:0007669"/>
    <property type="project" value="TreeGrafter"/>
</dbReference>
<dbReference type="GO" id="GO:0030170">
    <property type="term" value="F:pyridoxal phosphate binding"/>
    <property type="evidence" value="ECO:0007669"/>
    <property type="project" value="InterPro"/>
</dbReference>
<dbReference type="PANTHER" id="PTHR48078">
    <property type="entry name" value="THREONINE DEHYDRATASE, MITOCHONDRIAL-RELATED"/>
    <property type="match status" value="1"/>
</dbReference>
<comment type="caution">
    <text evidence="5">The sequence shown here is derived from an EMBL/GenBank/DDBJ whole genome shotgun (WGS) entry which is preliminary data.</text>
</comment>
<name>A0A0F3MP59_9RICK</name>
<dbReference type="AlphaFoldDB" id="A0A0F3MP59"/>
<organism evidence="5 6">
    <name type="scientific">Orientia chuto str. Dubai</name>
    <dbReference type="NCBI Taxonomy" id="1359168"/>
    <lineage>
        <taxon>Bacteria</taxon>
        <taxon>Pseudomonadati</taxon>
        <taxon>Pseudomonadota</taxon>
        <taxon>Alphaproteobacteria</taxon>
        <taxon>Rickettsiales</taxon>
        <taxon>Rickettsiaceae</taxon>
        <taxon>Rickettsieae</taxon>
        <taxon>Orientia</taxon>
    </lineage>
</organism>